<dbReference type="PROSITE" id="PS50883">
    <property type="entry name" value="EAL"/>
    <property type="match status" value="1"/>
</dbReference>
<reference evidence="4 5" key="1">
    <citation type="submission" date="2017-06" db="EMBL/GenBank/DDBJ databases">
        <title>Genome sequencing of cyanobaciteial culture collection at National Institute for Environmental Studies (NIES).</title>
        <authorList>
            <person name="Hirose Y."/>
            <person name="Shimura Y."/>
            <person name="Fujisawa T."/>
            <person name="Nakamura Y."/>
            <person name="Kawachi M."/>
        </authorList>
    </citation>
    <scope>NUCLEOTIDE SEQUENCE [LARGE SCALE GENOMIC DNA]</scope>
    <source>
        <strain evidence="4 5">NIES-267</strain>
    </source>
</reference>
<keyword evidence="1" id="KW-0597">Phosphoprotein</keyword>
<feature type="domain" description="Response regulatory" evidence="2">
    <location>
        <begin position="3"/>
        <end position="119"/>
    </location>
</feature>
<evidence type="ECO:0000313" key="5">
    <source>
        <dbReference type="Proteomes" id="UP000218418"/>
    </source>
</evidence>
<dbReference type="InterPro" id="IPR001789">
    <property type="entry name" value="Sig_transdc_resp-reg_receiver"/>
</dbReference>
<evidence type="ECO:0000259" key="3">
    <source>
        <dbReference type="PROSITE" id="PS50883"/>
    </source>
</evidence>
<evidence type="ECO:0000256" key="1">
    <source>
        <dbReference type="PROSITE-ProRule" id="PRU00169"/>
    </source>
</evidence>
<dbReference type="InterPro" id="IPR001633">
    <property type="entry name" value="EAL_dom"/>
</dbReference>
<dbReference type="PROSITE" id="PS50110">
    <property type="entry name" value="RESPONSE_REGULATORY"/>
    <property type="match status" value="1"/>
</dbReference>
<accession>A0A1Z4LWB5</accession>
<dbReference type="SUPFAM" id="SSF141868">
    <property type="entry name" value="EAL domain-like"/>
    <property type="match status" value="1"/>
</dbReference>
<dbReference type="GO" id="GO:0071111">
    <property type="term" value="F:cyclic-guanylate-specific phosphodiesterase activity"/>
    <property type="evidence" value="ECO:0007669"/>
    <property type="project" value="InterPro"/>
</dbReference>
<organism evidence="4 5">
    <name type="scientific">Calothrix parasitica NIES-267</name>
    <dbReference type="NCBI Taxonomy" id="1973488"/>
    <lineage>
        <taxon>Bacteria</taxon>
        <taxon>Bacillati</taxon>
        <taxon>Cyanobacteriota</taxon>
        <taxon>Cyanophyceae</taxon>
        <taxon>Nostocales</taxon>
        <taxon>Calotrichaceae</taxon>
        <taxon>Calothrix</taxon>
    </lineage>
</organism>
<dbReference type="PANTHER" id="PTHR33121:SF70">
    <property type="entry name" value="SIGNALING PROTEIN YKOW"/>
    <property type="match status" value="1"/>
</dbReference>
<dbReference type="Gene3D" id="3.40.50.2300">
    <property type="match status" value="1"/>
</dbReference>
<dbReference type="InterPro" id="IPR050706">
    <property type="entry name" value="Cyclic-di-GMP_PDE-like"/>
</dbReference>
<dbReference type="EMBL" id="AP018227">
    <property type="protein sequence ID" value="BAY85504.1"/>
    <property type="molecule type" value="Genomic_DNA"/>
</dbReference>
<dbReference type="AlphaFoldDB" id="A0A1Z4LWB5"/>
<dbReference type="OrthoDB" id="9787983at2"/>
<dbReference type="CDD" id="cd17574">
    <property type="entry name" value="REC_OmpR"/>
    <property type="match status" value="1"/>
</dbReference>
<dbReference type="CDD" id="cd01948">
    <property type="entry name" value="EAL"/>
    <property type="match status" value="1"/>
</dbReference>
<proteinExistence type="predicted"/>
<evidence type="ECO:0000313" key="4">
    <source>
        <dbReference type="EMBL" id="BAY85504.1"/>
    </source>
</evidence>
<dbReference type="Gene3D" id="3.20.20.450">
    <property type="entry name" value="EAL domain"/>
    <property type="match status" value="1"/>
</dbReference>
<feature type="modified residue" description="4-aspartylphosphate" evidence="1">
    <location>
        <position position="52"/>
    </location>
</feature>
<dbReference type="PANTHER" id="PTHR33121">
    <property type="entry name" value="CYCLIC DI-GMP PHOSPHODIESTERASE PDEF"/>
    <property type="match status" value="1"/>
</dbReference>
<dbReference type="SMART" id="SM00052">
    <property type="entry name" value="EAL"/>
    <property type="match status" value="1"/>
</dbReference>
<sequence length="404" mass="45072">MTKILVIEDEESVRENILDLLEAESFEILAAANGKIGIDLAVSEAPDLILCDLMMPNIDGYEVLKKLNLQAATATIPFIFLTARTAKSDVRKGMNLGADDYLTKPFTRSELLNAVVSRLEKQSDDFKYISKKPKHSANFLPELQVIKSSLLRTLAKRNLREFQVHYQPIIDACSGSIIAAESLVRWQSSELGLISPAELIPLAESTGLIIPIGEWLIKNVCNQTKIWQDAGYQDFYSTINISINQLTQPDFVSKILELLAENSLHPSSLELEITEGMIENDVNTAINRMQELQSHGLKLAIDDFGTGRSSLIYLKQLPINTLKIDHYFVHNIDKDKQKSAITKGIVEMAHNLGLEIVAEGVETKAELDIIRALECDKTQGYLLSHPLPVAEFEELLLTNTCLIK</sequence>
<dbReference type="InterPro" id="IPR035919">
    <property type="entry name" value="EAL_sf"/>
</dbReference>
<dbReference type="Pfam" id="PF00563">
    <property type="entry name" value="EAL"/>
    <property type="match status" value="1"/>
</dbReference>
<protein>
    <submittedName>
        <fullName evidence="4">Response regulator receiver modulated diguanylate phosphodiesterase</fullName>
    </submittedName>
</protein>
<gene>
    <name evidence="4" type="ORF">NIES267_50040</name>
</gene>
<keyword evidence="5" id="KW-1185">Reference proteome</keyword>
<feature type="domain" description="EAL" evidence="3">
    <location>
        <begin position="143"/>
        <end position="400"/>
    </location>
</feature>
<dbReference type="Pfam" id="PF00072">
    <property type="entry name" value="Response_reg"/>
    <property type="match status" value="1"/>
</dbReference>
<dbReference type="SMART" id="SM00448">
    <property type="entry name" value="REC"/>
    <property type="match status" value="1"/>
</dbReference>
<dbReference type="SUPFAM" id="SSF52172">
    <property type="entry name" value="CheY-like"/>
    <property type="match status" value="1"/>
</dbReference>
<dbReference type="InterPro" id="IPR011006">
    <property type="entry name" value="CheY-like_superfamily"/>
</dbReference>
<name>A0A1Z4LWB5_9CYAN</name>
<dbReference type="GO" id="GO:0000160">
    <property type="term" value="P:phosphorelay signal transduction system"/>
    <property type="evidence" value="ECO:0007669"/>
    <property type="project" value="InterPro"/>
</dbReference>
<dbReference type="Proteomes" id="UP000218418">
    <property type="component" value="Chromosome"/>
</dbReference>
<evidence type="ECO:0000259" key="2">
    <source>
        <dbReference type="PROSITE" id="PS50110"/>
    </source>
</evidence>